<dbReference type="Gene3D" id="3.60.110.10">
    <property type="entry name" value="Carbon-nitrogen hydrolase"/>
    <property type="match status" value="1"/>
</dbReference>
<gene>
    <name evidence="2" type="ORF">BCV69DRAFT_89475</name>
</gene>
<dbReference type="GeneID" id="37017354"/>
<dbReference type="GO" id="GO:0030163">
    <property type="term" value="P:protein catabolic process"/>
    <property type="evidence" value="ECO:0007669"/>
    <property type="project" value="TreeGrafter"/>
</dbReference>
<dbReference type="InterPro" id="IPR003010">
    <property type="entry name" value="C-N_Hydrolase"/>
</dbReference>
<accession>A0A316TZ54</accession>
<dbReference type="InterPro" id="IPR036526">
    <property type="entry name" value="C-N_Hydrolase_sf"/>
</dbReference>
<protein>
    <recommendedName>
        <fullName evidence="1">CN hydrolase domain-containing protein</fullName>
    </recommendedName>
</protein>
<dbReference type="PANTHER" id="PTHR11750">
    <property type="entry name" value="PROTEIN N-TERMINAL AMIDASE"/>
    <property type="match status" value="1"/>
</dbReference>
<dbReference type="OrthoDB" id="201515at2759"/>
<dbReference type="RefSeq" id="XP_025345118.1">
    <property type="nucleotide sequence ID" value="XM_025495620.1"/>
</dbReference>
<feature type="domain" description="CN hydrolase" evidence="1">
    <location>
        <begin position="1"/>
        <end position="269"/>
    </location>
</feature>
<dbReference type="EMBL" id="KZ819339">
    <property type="protein sequence ID" value="PWN17958.1"/>
    <property type="molecule type" value="Genomic_DNA"/>
</dbReference>
<evidence type="ECO:0000259" key="1">
    <source>
        <dbReference type="PROSITE" id="PS50263"/>
    </source>
</evidence>
<dbReference type="GO" id="GO:0008418">
    <property type="term" value="F:protein-N-terminal asparagine amidohydrolase activity"/>
    <property type="evidence" value="ECO:0007669"/>
    <property type="project" value="InterPro"/>
</dbReference>
<reference evidence="2 3" key="1">
    <citation type="journal article" date="2018" name="Mol. Biol. Evol.">
        <title>Broad Genomic Sampling Reveals a Smut Pathogenic Ancestry of the Fungal Clade Ustilaginomycotina.</title>
        <authorList>
            <person name="Kijpornyongpan T."/>
            <person name="Mondo S.J."/>
            <person name="Barry K."/>
            <person name="Sandor L."/>
            <person name="Lee J."/>
            <person name="Lipzen A."/>
            <person name="Pangilinan J."/>
            <person name="LaButti K."/>
            <person name="Hainaut M."/>
            <person name="Henrissat B."/>
            <person name="Grigoriev I.V."/>
            <person name="Spatafora J.W."/>
            <person name="Aime M.C."/>
        </authorList>
    </citation>
    <scope>NUCLEOTIDE SEQUENCE [LARGE SCALE GENOMIC DNA]</scope>
    <source>
        <strain evidence="2 3">MCA 4718</strain>
    </source>
</reference>
<dbReference type="STRING" id="1684307.A0A316TZ54"/>
<dbReference type="Proteomes" id="UP000245942">
    <property type="component" value="Unassembled WGS sequence"/>
</dbReference>
<proteinExistence type="predicted"/>
<dbReference type="PROSITE" id="PS50263">
    <property type="entry name" value="CN_HYDROLASE"/>
    <property type="match status" value="1"/>
</dbReference>
<dbReference type="AlphaFoldDB" id="A0A316TZ54"/>
<dbReference type="SUPFAM" id="SSF56317">
    <property type="entry name" value="Carbon-nitrogen hydrolase"/>
    <property type="match status" value="1"/>
</dbReference>
<sequence length="274" mass="30509">MAHAPLRVGVVQFTPYHGRPEESRKKSLSKRLQCYTLMGFPEVVKSSPKSSTGAEVPVVSPPFDARPIPSPSPAPPSYPAYYNSALLTSPTGQVLHSFRKHFLFQADESWSLEGPGFQHIDLPPPLGRLAVAICMDLNPYRFETPWEKMELTRWCEEQEVQTLVMPMAWLRGEVEGSEGKIGQGGEGEVNLNVVNYWAGRCEPFWEKRSEGGRPARQTLFVTSNRTGTEGDSTFAGTSSVLLFEHGKRPELLACMGETQEGLLHCDTNRDKDKV</sequence>
<dbReference type="PANTHER" id="PTHR11750:SF26">
    <property type="entry name" value="PROTEIN N-TERMINAL AMIDASE"/>
    <property type="match status" value="1"/>
</dbReference>
<evidence type="ECO:0000313" key="3">
    <source>
        <dbReference type="Proteomes" id="UP000245942"/>
    </source>
</evidence>
<organism evidence="2 3">
    <name type="scientific">Pseudomicrostroma glucosiphilum</name>
    <dbReference type="NCBI Taxonomy" id="1684307"/>
    <lineage>
        <taxon>Eukaryota</taxon>
        <taxon>Fungi</taxon>
        <taxon>Dikarya</taxon>
        <taxon>Basidiomycota</taxon>
        <taxon>Ustilaginomycotina</taxon>
        <taxon>Exobasidiomycetes</taxon>
        <taxon>Microstromatales</taxon>
        <taxon>Microstromatales incertae sedis</taxon>
        <taxon>Pseudomicrostroma</taxon>
    </lineage>
</organism>
<evidence type="ECO:0000313" key="2">
    <source>
        <dbReference type="EMBL" id="PWN17958.1"/>
    </source>
</evidence>
<name>A0A316TZ54_9BASI</name>
<dbReference type="InterPro" id="IPR039703">
    <property type="entry name" value="Nta1"/>
</dbReference>
<dbReference type="GO" id="GO:0070773">
    <property type="term" value="F:protein-N-terminal glutamine amidohydrolase activity"/>
    <property type="evidence" value="ECO:0007669"/>
    <property type="project" value="InterPro"/>
</dbReference>
<keyword evidence="3" id="KW-1185">Reference proteome</keyword>